<feature type="region of interest" description="Disordered" evidence="3">
    <location>
        <begin position="691"/>
        <end position="738"/>
    </location>
</feature>
<reference evidence="5" key="2">
    <citation type="submission" date="2023-06" db="EMBL/GenBank/DDBJ databases">
        <authorList>
            <person name="Ma L."/>
            <person name="Liu K.-W."/>
            <person name="Li Z."/>
            <person name="Hsiao Y.-Y."/>
            <person name="Qi Y."/>
            <person name="Fu T."/>
            <person name="Tang G."/>
            <person name="Zhang D."/>
            <person name="Sun W.-H."/>
            <person name="Liu D.-K."/>
            <person name="Li Y."/>
            <person name="Chen G.-Z."/>
            <person name="Liu X.-D."/>
            <person name="Liao X.-Y."/>
            <person name="Jiang Y.-T."/>
            <person name="Yu X."/>
            <person name="Hao Y."/>
            <person name="Huang J."/>
            <person name="Zhao X.-W."/>
            <person name="Ke S."/>
            <person name="Chen Y.-Y."/>
            <person name="Wu W.-L."/>
            <person name="Hsu J.-L."/>
            <person name="Lin Y.-F."/>
            <person name="Huang M.-D."/>
            <person name="Li C.-Y."/>
            <person name="Huang L."/>
            <person name="Wang Z.-W."/>
            <person name="Zhao X."/>
            <person name="Zhong W.-Y."/>
            <person name="Peng D.-H."/>
            <person name="Ahmad S."/>
            <person name="Lan S."/>
            <person name="Zhang J.-S."/>
            <person name="Tsai W.-C."/>
            <person name="Van De Peer Y."/>
            <person name="Liu Z.-J."/>
        </authorList>
    </citation>
    <scope>NUCLEOTIDE SEQUENCE</scope>
    <source>
        <strain evidence="5">SCP</strain>
        <tissue evidence="5">Leaves</tissue>
    </source>
</reference>
<evidence type="ECO:0000313" key="6">
    <source>
        <dbReference type="Proteomes" id="UP001179952"/>
    </source>
</evidence>
<feature type="compositionally biased region" description="Polar residues" evidence="3">
    <location>
        <begin position="1"/>
        <end position="31"/>
    </location>
</feature>
<dbReference type="InterPro" id="IPR000608">
    <property type="entry name" value="UBC"/>
</dbReference>
<dbReference type="GO" id="GO:0061631">
    <property type="term" value="F:ubiquitin conjugating enzyme activity"/>
    <property type="evidence" value="ECO:0007669"/>
    <property type="project" value="TreeGrafter"/>
</dbReference>
<dbReference type="PROSITE" id="PS50127">
    <property type="entry name" value="UBC_2"/>
    <property type="match status" value="1"/>
</dbReference>
<name>A0AAV9BA01_ACOGR</name>
<evidence type="ECO:0000313" key="5">
    <source>
        <dbReference type="EMBL" id="KAK1273425.1"/>
    </source>
</evidence>
<dbReference type="PANTHER" id="PTHR46116">
    <property type="entry name" value="(E3-INDEPENDENT) E2 UBIQUITIN-CONJUGATING ENZYME"/>
    <property type="match status" value="1"/>
</dbReference>
<evidence type="ECO:0000256" key="2">
    <source>
        <dbReference type="ARBA" id="ARBA00022786"/>
    </source>
</evidence>
<feature type="compositionally biased region" description="Acidic residues" evidence="3">
    <location>
        <begin position="88"/>
        <end position="114"/>
    </location>
</feature>
<keyword evidence="2" id="KW-0833">Ubl conjugation pathway</keyword>
<feature type="domain" description="UBC core" evidence="4">
    <location>
        <begin position="897"/>
        <end position="987"/>
    </location>
</feature>
<evidence type="ECO:0000259" key="4">
    <source>
        <dbReference type="PROSITE" id="PS50127"/>
    </source>
</evidence>
<proteinExistence type="predicted"/>
<dbReference type="Pfam" id="PF23044">
    <property type="entry name" value="SH3-C_UBE2O"/>
    <property type="match status" value="1"/>
</dbReference>
<dbReference type="Proteomes" id="UP001179952">
    <property type="component" value="Unassembled WGS sequence"/>
</dbReference>
<reference evidence="5" key="1">
    <citation type="journal article" date="2023" name="Nat. Commun.">
        <title>Diploid and tetraploid genomes of Acorus and the evolution of monocots.</title>
        <authorList>
            <person name="Ma L."/>
            <person name="Liu K.W."/>
            <person name="Li Z."/>
            <person name="Hsiao Y.Y."/>
            <person name="Qi Y."/>
            <person name="Fu T."/>
            <person name="Tang G.D."/>
            <person name="Zhang D."/>
            <person name="Sun W.H."/>
            <person name="Liu D.K."/>
            <person name="Li Y."/>
            <person name="Chen G.Z."/>
            <person name="Liu X.D."/>
            <person name="Liao X.Y."/>
            <person name="Jiang Y.T."/>
            <person name="Yu X."/>
            <person name="Hao Y."/>
            <person name="Huang J."/>
            <person name="Zhao X.W."/>
            <person name="Ke S."/>
            <person name="Chen Y.Y."/>
            <person name="Wu W.L."/>
            <person name="Hsu J.L."/>
            <person name="Lin Y.F."/>
            <person name="Huang M.D."/>
            <person name="Li C.Y."/>
            <person name="Huang L."/>
            <person name="Wang Z.W."/>
            <person name="Zhao X."/>
            <person name="Zhong W.Y."/>
            <person name="Peng D.H."/>
            <person name="Ahmad S."/>
            <person name="Lan S."/>
            <person name="Zhang J.S."/>
            <person name="Tsai W.C."/>
            <person name="Van de Peer Y."/>
            <person name="Liu Z.J."/>
        </authorList>
    </citation>
    <scope>NUCLEOTIDE SEQUENCE</scope>
    <source>
        <strain evidence="5">SCP</strain>
    </source>
</reference>
<evidence type="ECO:0000256" key="1">
    <source>
        <dbReference type="ARBA" id="ARBA00022679"/>
    </source>
</evidence>
<dbReference type="Pfam" id="PF23048">
    <property type="entry name" value="SH3-A_UBE2O"/>
    <property type="match status" value="1"/>
</dbReference>
<dbReference type="InterPro" id="IPR057735">
    <property type="entry name" value="UBE2O-like_tSH3-B"/>
</dbReference>
<gene>
    <name evidence="5" type="ORF">QJS04_geneDACA009650</name>
</gene>
<protein>
    <submittedName>
        <fullName evidence="5">Ubiquitin-conjugating enzyme E2 23</fullName>
    </submittedName>
</protein>
<dbReference type="Pfam" id="PF23046">
    <property type="entry name" value="tSH3-B_UBE2O"/>
    <property type="match status" value="1"/>
</dbReference>
<dbReference type="AlphaFoldDB" id="A0AAV9BA01"/>
<organism evidence="5 6">
    <name type="scientific">Acorus gramineus</name>
    <name type="common">Dwarf sweet flag</name>
    <dbReference type="NCBI Taxonomy" id="55184"/>
    <lineage>
        <taxon>Eukaryota</taxon>
        <taxon>Viridiplantae</taxon>
        <taxon>Streptophyta</taxon>
        <taxon>Embryophyta</taxon>
        <taxon>Tracheophyta</taxon>
        <taxon>Spermatophyta</taxon>
        <taxon>Magnoliopsida</taxon>
        <taxon>Liliopsida</taxon>
        <taxon>Acoraceae</taxon>
        <taxon>Acorus</taxon>
    </lineage>
</organism>
<keyword evidence="6" id="KW-1185">Reference proteome</keyword>
<dbReference type="InterPro" id="IPR057734">
    <property type="entry name" value="UBE2O-like_SH3-C"/>
</dbReference>
<comment type="caution">
    <text evidence="5">The sequence shown here is derived from an EMBL/GenBank/DDBJ whole genome shotgun (WGS) entry which is preliminary data.</text>
</comment>
<dbReference type="Pfam" id="PF23043">
    <property type="entry name" value="SH3-B_UBE2O"/>
    <property type="match status" value="1"/>
</dbReference>
<dbReference type="PANTHER" id="PTHR46116:SF21">
    <property type="entry name" value="UBIQUITIN-CONJUGATING ENZYME E2 23-RELATED"/>
    <property type="match status" value="1"/>
</dbReference>
<keyword evidence="1" id="KW-0808">Transferase</keyword>
<feature type="compositionally biased region" description="Polar residues" evidence="3">
    <location>
        <begin position="724"/>
        <end position="733"/>
    </location>
</feature>
<dbReference type="InterPro" id="IPR057732">
    <property type="entry name" value="SH3-A_UBE2O"/>
</dbReference>
<evidence type="ECO:0000256" key="3">
    <source>
        <dbReference type="SAM" id="MobiDB-lite"/>
    </source>
</evidence>
<dbReference type="EMBL" id="JAUJYN010000004">
    <property type="protein sequence ID" value="KAK1273425.1"/>
    <property type="molecule type" value="Genomic_DNA"/>
</dbReference>
<feature type="compositionally biased region" description="Acidic residues" evidence="3">
    <location>
        <begin position="710"/>
        <end position="723"/>
    </location>
</feature>
<dbReference type="Pfam" id="PF00179">
    <property type="entry name" value="UQ_con"/>
    <property type="match status" value="1"/>
</dbReference>
<dbReference type="SUPFAM" id="SSF54495">
    <property type="entry name" value="UBC-like"/>
    <property type="match status" value="1"/>
</dbReference>
<sequence length="987" mass="108759">MENGQGVSDASDPTSTGFNKELKTVNTNECENNGFAPISETNMELNPLQKVPENLHNASGPCVYRHDIVRSSKYDGLVGIVTEVAGDFDSEGEYSESSDDDGSDDGGDAVDEDENHNVEGERSNHSHRHVQKHGDHKNDDSLSDGQVRVIWTNNTETINSLHDLAVVDRGFLHGDIVAAALDPTGQLGLVVDVNISVDLRAASGAIISNISSKDLQRVRHFAVGDYVVHGHGPWLGRVDEILDNVTVLFDDGSICKVLKADPVRLKSASKNILDDSSFPYYPGQRVRAVSSSVFKSSRWLSGLWKPSRLEGTVIKVQVGAVYVYWIASANHSAMSPPEEQNPKNLTVLSCFSHANWQLGDWCLFFTTEDKAEKYSHLISTEHHIVSHATTRSDKKTQFVQSGDHNNIVCKSCLDGDRNTAGNNGLHDSGSCSNPLSVSKEITHDNLPASRKKIRKILVKRDKSRRKKEEIYERALQIVNARTKIDIAWQDGTREFGLDSTSLIPIRTPGDQDFFPEQYVVEKALDEVADATEVKRIGVVKTVDAKERTARVTWLKAVSRPEDPREFDGEEVVSLYELDDHPDYDYCYGDVVIRLFPATVSADSGSSKNQVMEEDGQVNFVQEHLDVRSNNHAGDVEVEEAFKDGNDVGFPDLSWIGHVTGLGGGDIEVTWADGMVSKVGPQAIYAVARDDEGESFGEGSEVSDDAASWETVDDNETNDVDDTQEGSSLRSPTASEAGKPTNIVAHAEDHNSRSNGPLSLTAAAFGFVTRLATGLLSQARKQIDILGSESRDVTESVEQEISEGSKTGGADAECGVQEDNHTAEMTCTAVEECGPVSSMTFIEVESTEKSSSPLSEDLDAGMAHGVDDPFSFKHFDVAKDPLDHHFLVSNGQDFSGRKWAKKVQQEWSILEKNLPDAIYVRVFEDRMDLLRAVIIGACGTPYQDGLFFFDFHLPPEYPQVPPVKTMPFFFKSQFMFYYCIRSFTLFHI</sequence>
<dbReference type="InterPro" id="IPR016135">
    <property type="entry name" value="UBQ-conjugating_enzyme/RWD"/>
</dbReference>
<feature type="region of interest" description="Disordered" evidence="3">
    <location>
        <begin position="88"/>
        <end position="142"/>
    </location>
</feature>
<dbReference type="InterPro" id="IPR057733">
    <property type="entry name" value="UBE2O-like_SH3-B"/>
</dbReference>
<feature type="compositionally biased region" description="Basic and acidic residues" evidence="3">
    <location>
        <begin position="115"/>
        <end position="124"/>
    </location>
</feature>
<feature type="region of interest" description="Disordered" evidence="3">
    <location>
        <begin position="1"/>
        <end position="38"/>
    </location>
</feature>
<accession>A0AAV9BA01</accession>
<dbReference type="Gene3D" id="3.10.110.10">
    <property type="entry name" value="Ubiquitin Conjugating Enzyme"/>
    <property type="match status" value="1"/>
</dbReference>